<dbReference type="HOGENOM" id="CLU_3216950_0_0_6"/>
<evidence type="ECO:0000313" key="1">
    <source>
        <dbReference type="EMBL" id="ABC29378.1"/>
    </source>
</evidence>
<dbReference type="KEGG" id="hch:HCH_02585"/>
<evidence type="ECO:0000313" key="2">
    <source>
        <dbReference type="Proteomes" id="UP000000238"/>
    </source>
</evidence>
<name>Q2SIZ6_HAHCH</name>
<reference evidence="1 2" key="1">
    <citation type="journal article" date="2005" name="Nucleic Acids Res.">
        <title>Genomic blueprint of Hahella chejuensis, a marine microbe producing an algicidal agent.</title>
        <authorList>
            <person name="Jeong H."/>
            <person name="Yim J.H."/>
            <person name="Lee C."/>
            <person name="Choi S.-H."/>
            <person name="Park Y.K."/>
            <person name="Yoon S.H."/>
            <person name="Hur C.-G."/>
            <person name="Kang H.-Y."/>
            <person name="Kim D."/>
            <person name="Lee H.H."/>
            <person name="Park K.H."/>
            <person name="Park S.-H."/>
            <person name="Park H.-S."/>
            <person name="Lee H.K."/>
            <person name="Oh T.K."/>
            <person name="Kim J.F."/>
        </authorList>
    </citation>
    <scope>NUCLEOTIDE SEQUENCE [LARGE SCALE GENOMIC DNA]</scope>
    <source>
        <strain evidence="1 2">KCTC 2396</strain>
    </source>
</reference>
<sequence length="44" mass="5076">MLFTEKCANTLNFTVFVAPKCYAYGIVAQIFLRHAARYLTTMQE</sequence>
<proteinExistence type="predicted"/>
<dbReference type="Proteomes" id="UP000000238">
    <property type="component" value="Chromosome"/>
</dbReference>
<protein>
    <submittedName>
        <fullName evidence="1">Uncharacterized protein</fullName>
    </submittedName>
</protein>
<gene>
    <name evidence="1" type="ordered locus">HCH_02585</name>
</gene>
<organism evidence="1 2">
    <name type="scientific">Hahella chejuensis (strain KCTC 2396)</name>
    <dbReference type="NCBI Taxonomy" id="349521"/>
    <lineage>
        <taxon>Bacteria</taxon>
        <taxon>Pseudomonadati</taxon>
        <taxon>Pseudomonadota</taxon>
        <taxon>Gammaproteobacteria</taxon>
        <taxon>Oceanospirillales</taxon>
        <taxon>Hahellaceae</taxon>
        <taxon>Hahella</taxon>
    </lineage>
</organism>
<keyword evidence="2" id="KW-1185">Reference proteome</keyword>
<accession>Q2SIZ6</accession>
<dbReference type="EMBL" id="CP000155">
    <property type="protein sequence ID" value="ABC29378.1"/>
    <property type="molecule type" value="Genomic_DNA"/>
</dbReference>
<dbReference type="AlphaFoldDB" id="Q2SIZ6"/>